<evidence type="ECO:0008006" key="3">
    <source>
        <dbReference type="Google" id="ProtNLM"/>
    </source>
</evidence>
<proteinExistence type="predicted"/>
<dbReference type="AlphaFoldDB" id="A0A1F5R4N0"/>
<sequence>MKIRVKELREGFNPYRVERKGSIGDPPEFADLSGDLVIEKCGTTLRVRGALSFTALQECSRCLNDFECAVSQPLELFYRTGKLEDALVGKEAELTSDDLNVIAYRGNEIDLWPDLREAMVLALPMKPLCSEDCRGICPTCGKDLNNGECRCGKRSMDPRWEGLLKLEGKKPAGKKKK</sequence>
<evidence type="ECO:0000313" key="1">
    <source>
        <dbReference type="EMBL" id="OGF09427.1"/>
    </source>
</evidence>
<dbReference type="Proteomes" id="UP000177230">
    <property type="component" value="Unassembled WGS sequence"/>
</dbReference>
<evidence type="ECO:0000313" key="2">
    <source>
        <dbReference type="Proteomes" id="UP000177230"/>
    </source>
</evidence>
<organism evidence="1 2">
    <name type="scientific">Candidatus Edwardsbacteria bacterium GWF2_54_11</name>
    <dbReference type="NCBI Taxonomy" id="1817851"/>
    <lineage>
        <taxon>Bacteria</taxon>
        <taxon>Candidatus Edwardsiibacteriota</taxon>
    </lineage>
</organism>
<accession>A0A1F5R4N0</accession>
<name>A0A1F5R4N0_9BACT</name>
<dbReference type="InterPro" id="IPR003772">
    <property type="entry name" value="YceD"/>
</dbReference>
<comment type="caution">
    <text evidence="1">The sequence shown here is derived from an EMBL/GenBank/DDBJ whole genome shotgun (WGS) entry which is preliminary data.</text>
</comment>
<dbReference type="EMBL" id="MFFM01000041">
    <property type="protein sequence ID" value="OGF09427.1"/>
    <property type="molecule type" value="Genomic_DNA"/>
</dbReference>
<reference evidence="1 2" key="1">
    <citation type="journal article" date="2016" name="Nat. Commun.">
        <title>Thousands of microbial genomes shed light on interconnected biogeochemical processes in an aquifer system.</title>
        <authorList>
            <person name="Anantharaman K."/>
            <person name="Brown C.T."/>
            <person name="Hug L.A."/>
            <person name="Sharon I."/>
            <person name="Castelle C.J."/>
            <person name="Probst A.J."/>
            <person name="Thomas B.C."/>
            <person name="Singh A."/>
            <person name="Wilkins M.J."/>
            <person name="Karaoz U."/>
            <person name="Brodie E.L."/>
            <person name="Williams K.H."/>
            <person name="Hubbard S.S."/>
            <person name="Banfield J.F."/>
        </authorList>
    </citation>
    <scope>NUCLEOTIDE SEQUENCE [LARGE SCALE GENOMIC DNA]</scope>
</reference>
<gene>
    <name evidence="1" type="ORF">A2024_00615</name>
</gene>
<protein>
    <recommendedName>
        <fullName evidence="3">DUF177 domain-containing protein</fullName>
    </recommendedName>
</protein>
<dbReference type="PANTHER" id="PTHR34374:SF1">
    <property type="entry name" value="LARGE RIBOSOMAL RNA SUBUNIT ACCUMULATION PROTEIN YCED HOMOLOG 1, CHLOROPLASTIC"/>
    <property type="match status" value="1"/>
</dbReference>
<dbReference type="Pfam" id="PF02620">
    <property type="entry name" value="YceD"/>
    <property type="match status" value="1"/>
</dbReference>
<dbReference type="PANTHER" id="PTHR34374">
    <property type="entry name" value="LARGE RIBOSOMAL RNA SUBUNIT ACCUMULATION PROTEIN YCED HOMOLOG 1, CHLOROPLASTIC"/>
    <property type="match status" value="1"/>
</dbReference>